<proteinExistence type="predicted"/>
<evidence type="ECO:0000313" key="2">
    <source>
        <dbReference type="Proteomes" id="UP001558534"/>
    </source>
</evidence>
<comment type="caution">
    <text evidence="1">The sequence shown here is derived from an EMBL/GenBank/DDBJ whole genome shotgun (WGS) entry which is preliminary data.</text>
</comment>
<keyword evidence="2" id="KW-1185">Reference proteome</keyword>
<sequence>MNGKKWLINVEQGKSNYSTEIEHMVSLYIQAVHEFYKLDLTENENHFVEEASKNCEKKSDYLFLEWIKTEGLTQLKRVFKLTLPFDKTVMSKLKLVIGALEDELNWEEKSKKSTRSTVVNTLSDLAERLVRLSTLALEEEKIKVTASVQNKHSKFDFLNKKTNIYEKPLETVGFLL</sequence>
<dbReference type="RefSeq" id="WP_368637151.1">
    <property type="nucleotide sequence ID" value="NZ_JBFRHK010000009.1"/>
</dbReference>
<accession>A0ABV3W033</accession>
<name>A0ABV3W033_9BACI</name>
<evidence type="ECO:0000313" key="1">
    <source>
        <dbReference type="EMBL" id="MEX3746519.1"/>
    </source>
</evidence>
<dbReference type="Proteomes" id="UP001558534">
    <property type="component" value="Unassembled WGS sequence"/>
</dbReference>
<dbReference type="EMBL" id="JBFRHK010000009">
    <property type="protein sequence ID" value="MEX3746519.1"/>
    <property type="molecule type" value="Genomic_DNA"/>
</dbReference>
<organism evidence="1 2">
    <name type="scientific">Lysinibacillus xylanilyticus</name>
    <dbReference type="NCBI Taxonomy" id="582475"/>
    <lineage>
        <taxon>Bacteria</taxon>
        <taxon>Bacillati</taxon>
        <taxon>Bacillota</taxon>
        <taxon>Bacilli</taxon>
        <taxon>Bacillales</taxon>
        <taxon>Bacillaceae</taxon>
        <taxon>Lysinibacillus</taxon>
    </lineage>
</organism>
<reference evidence="1 2" key="1">
    <citation type="submission" date="2024-07" db="EMBL/GenBank/DDBJ databases">
        <title>Characterization of a bacterium isolated from hydrolysated instant sea cucumber by whole-genome sequencing and metabolomics.</title>
        <authorList>
            <person name="Luo X."/>
            <person name="Zhang Z."/>
            <person name="Zheng Z."/>
            <person name="Zhang W."/>
            <person name="Ming T."/>
            <person name="Jiao L."/>
            <person name="Su X."/>
            <person name="Kong F."/>
            <person name="Xu J."/>
        </authorList>
    </citation>
    <scope>NUCLEOTIDE SEQUENCE [LARGE SCALE GENOMIC DNA]</scope>
    <source>
        <strain evidence="1 2">XL-2024</strain>
    </source>
</reference>
<protein>
    <submittedName>
        <fullName evidence="1">Uncharacterized protein</fullName>
    </submittedName>
</protein>
<gene>
    <name evidence="1" type="ORF">AB1300_15455</name>
</gene>